<dbReference type="eggNOG" id="COG3440">
    <property type="taxonomic scope" value="Bacteria"/>
</dbReference>
<dbReference type="Proteomes" id="UP000019205">
    <property type="component" value="Chromosome"/>
</dbReference>
<dbReference type="Pfam" id="PF13020">
    <property type="entry name" value="NOV_C"/>
    <property type="match status" value="1"/>
</dbReference>
<reference evidence="2 3" key="2">
    <citation type="journal article" date="2009" name="PLoS ONE">
        <title>The photosynthetic apparatus and its regulation in the aerobic gammaproteobacterium Congregibacter litoralis gen. nov., sp. nov.</title>
        <authorList>
            <person name="Spring S."/>
            <person name="Lunsdorf H."/>
            <person name="Fuchs B.M."/>
            <person name="Tindall B.J."/>
        </authorList>
    </citation>
    <scope>NUCLEOTIDE SEQUENCE [LARGE SCALE GENOMIC DNA]</scope>
    <source>
        <strain evidence="2">KT71</strain>
    </source>
</reference>
<feature type="domain" description="Protein NO VEIN C-terminal" evidence="1">
    <location>
        <begin position="313"/>
        <end position="410"/>
    </location>
</feature>
<evidence type="ECO:0000313" key="3">
    <source>
        <dbReference type="Proteomes" id="UP000019205"/>
    </source>
</evidence>
<organism evidence="2 3">
    <name type="scientific">Congregibacter litoralis KT71</name>
    <dbReference type="NCBI Taxonomy" id="314285"/>
    <lineage>
        <taxon>Bacteria</taxon>
        <taxon>Pseudomonadati</taxon>
        <taxon>Pseudomonadota</taxon>
        <taxon>Gammaproteobacteria</taxon>
        <taxon>Cellvibrionales</taxon>
        <taxon>Halieaceae</taxon>
        <taxon>Congregibacter</taxon>
    </lineage>
</organism>
<dbReference type="STRING" id="314285.KT71_11409"/>
<dbReference type="RefSeq" id="WP_023660089.1">
    <property type="nucleotide sequence ID" value="NZ_CM002299.1"/>
</dbReference>
<dbReference type="EMBL" id="AAOA02000003">
    <property type="protein sequence ID" value="EAQ96905.2"/>
    <property type="molecule type" value="Genomic_DNA"/>
</dbReference>
<gene>
    <name evidence="2" type="ORF">KT71_11409</name>
</gene>
<keyword evidence="3" id="KW-1185">Reference proteome</keyword>
<reference evidence="2 3" key="1">
    <citation type="journal article" date="2007" name="Proc. Natl. Acad. Sci. U.S.A.">
        <title>Characterization of a marine gammaproteobacterium capable of aerobic anoxygenic photosynthesis.</title>
        <authorList>
            <person name="Fuchs B.M."/>
            <person name="Spring S."/>
            <person name="Teeling H."/>
            <person name="Quast C."/>
            <person name="Wulf J."/>
            <person name="Schattenhofer M."/>
            <person name="Yan S."/>
            <person name="Ferriera S."/>
            <person name="Johnson J."/>
            <person name="Glockner F.O."/>
            <person name="Amann R."/>
        </authorList>
    </citation>
    <scope>NUCLEOTIDE SEQUENCE [LARGE SCALE GENOMIC DNA]</scope>
    <source>
        <strain evidence="2">KT71</strain>
    </source>
</reference>
<evidence type="ECO:0000259" key="1">
    <source>
        <dbReference type="Pfam" id="PF13020"/>
    </source>
</evidence>
<dbReference type="HOGENOM" id="CLU_549569_0_0_6"/>
<comment type="caution">
    <text evidence="2">The sequence shown here is derived from an EMBL/GenBank/DDBJ whole genome shotgun (WGS) entry which is preliminary data.</text>
</comment>
<protein>
    <recommendedName>
        <fullName evidence="1">Protein NO VEIN C-terminal domain-containing protein</fullName>
    </recommendedName>
</protein>
<accession>A4AB33</accession>
<dbReference type="AlphaFoldDB" id="A4AB33"/>
<proteinExistence type="predicted"/>
<dbReference type="OrthoDB" id="529575at2"/>
<name>A4AB33_9GAMM</name>
<dbReference type="InterPro" id="IPR024975">
    <property type="entry name" value="NOV_C"/>
</dbReference>
<evidence type="ECO:0000313" key="2">
    <source>
        <dbReference type="EMBL" id="EAQ96905.2"/>
    </source>
</evidence>
<sequence length="432" mass="49534">MSLIAYQNEFATLRLSVAGGRPRPHKVAMLLAVIDLIAEGYLDDNRIYYDDELVAAFSRNFNALAQGNDTNNPFLPFFHLRSAEFWHHQVRPSAAEEYESLTTATSAGVIGKTISFAYLDDELFEILAFEVPRKLLRESLLRNLSRSDVDQLIDVNGWSWFECEVLVADYFKMLTAELIGDSYNKTKHRDVLLKLLPSRSKGSVEFKHQNVSAVLVDLGQPYIKGYKPRFNYQDQLVAVVKAHLAARGEEMERQFESLADHLPGPYEIDWARVLDPELPKRGSEVREVCRTYTARKVNYAAKESANRRLGERGEEFALEYERYRLGASLRADLADRVEWSSKVLGDGLGFDIRSFDSETENERFIEVKTTNSGKYLPFFVSANELTFSQERSAEYALYRVFDFSANARLFELKGAIDRHVHLEPTVFRARFE</sequence>